<dbReference type="OrthoDB" id="72884at2157"/>
<name>A0A0A7LFW4_9ARCH</name>
<dbReference type="KEGG" id="mear:Mpt1_c05040"/>
<dbReference type="Pfam" id="PF12674">
    <property type="entry name" value="Zn_ribbon_2"/>
    <property type="match status" value="1"/>
</dbReference>
<organism evidence="2 3">
    <name type="scientific">Candidatus Methanoplasma termitum</name>
    <dbReference type="NCBI Taxonomy" id="1577791"/>
    <lineage>
        <taxon>Archaea</taxon>
        <taxon>Methanobacteriati</taxon>
        <taxon>Thermoplasmatota</taxon>
        <taxon>Thermoplasmata</taxon>
        <taxon>Methanomassiliicoccales</taxon>
        <taxon>Methanomassiliicoccaceae</taxon>
        <taxon>Candidatus Methanoplasma</taxon>
    </lineage>
</organism>
<accession>A0A0A7LFW4</accession>
<proteinExistence type="predicted"/>
<dbReference type="EMBL" id="CP010070">
    <property type="protein sequence ID" value="AIZ56396.1"/>
    <property type="molecule type" value="Genomic_DNA"/>
</dbReference>
<dbReference type="AlphaFoldDB" id="A0A0A7LFW4"/>
<evidence type="ECO:0000313" key="3">
    <source>
        <dbReference type="Proteomes" id="UP000030787"/>
    </source>
</evidence>
<dbReference type="GeneID" id="24818173"/>
<dbReference type="InterPro" id="IPR025868">
    <property type="entry name" value="Zn_ribbon_dom_put"/>
</dbReference>
<gene>
    <name evidence="2" type="ORF">Mpt1_c05040</name>
</gene>
<dbReference type="Proteomes" id="UP000030787">
    <property type="component" value="Chromosome"/>
</dbReference>
<dbReference type="HOGENOM" id="CLU_175260_0_0_2"/>
<dbReference type="RefSeq" id="WP_202965158.1">
    <property type="nucleotide sequence ID" value="NZ_CP010070.1"/>
</dbReference>
<evidence type="ECO:0000313" key="2">
    <source>
        <dbReference type="EMBL" id="AIZ56396.1"/>
    </source>
</evidence>
<sequence length="94" mass="11066">MDEMDDLPVCQSCGMPLEDDEMKGTNKDGSRSDDYCFYCFADGAFTRKMTLEEMIQSNIRFLDEWIRSTGIEMTEEEAIEQLREYLPTLKRWKS</sequence>
<evidence type="ECO:0000259" key="1">
    <source>
        <dbReference type="Pfam" id="PF12674"/>
    </source>
</evidence>
<reference evidence="2 3" key="1">
    <citation type="journal article" date="2014" name="Appl. Environ. Microbiol.">
        <title>Comparative Genome Analysis of 'Candidatus Methanoplasma termitum' Indicates a New Mode of Energy Metabolism in the Seventh Order of Methanogens.</title>
        <authorList>
            <person name="Lang K."/>
            <person name="Schuldes J."/>
            <person name="Klingl A."/>
            <person name="Poehlein A."/>
            <person name="Daniel R."/>
            <person name="Brune A."/>
        </authorList>
    </citation>
    <scope>NUCLEOTIDE SEQUENCE [LARGE SCALE GENOMIC DNA]</scope>
    <source>
        <strain evidence="3">Mpt1</strain>
    </source>
</reference>
<keyword evidence="3" id="KW-1185">Reference proteome</keyword>
<protein>
    <submittedName>
        <fullName evidence="2">Putative zinc ribbon domain protein</fullName>
    </submittedName>
</protein>
<feature type="domain" description="Putative zinc ribbon" evidence="1">
    <location>
        <begin position="9"/>
        <end position="93"/>
    </location>
</feature>